<evidence type="ECO:0000313" key="2">
    <source>
        <dbReference type="Proteomes" id="UP001062846"/>
    </source>
</evidence>
<gene>
    <name evidence="1" type="ORF">RHMOL_Rhmol08G0163400</name>
</gene>
<sequence>MCYEWRFDTRGSTTLESSFIEMQFIAHVMQQRAIQTDANITRLNDLINTRLPPPLEEEGEDDEDDQEQPVMVPDPNHEGRLIVQPNPREVHAPVAKPDSTGGRPVLNPDMVALMAKMAKLEEAVSKSEKISAGGIDLDRICLYPNAKLPDKFKMPDLVKFDGSGDPKTHLYGYHAAMKLLKLESEAMSQLFPQTLSGPFFHWFLSLDISKRRTWEDIGAAFIAQYNYNS</sequence>
<reference evidence="1" key="1">
    <citation type="submission" date="2022-02" db="EMBL/GenBank/DDBJ databases">
        <title>Plant Genome Project.</title>
        <authorList>
            <person name="Zhang R.-G."/>
        </authorList>
    </citation>
    <scope>NUCLEOTIDE SEQUENCE</scope>
    <source>
        <strain evidence="1">AT1</strain>
    </source>
</reference>
<name>A0ACC0MPQ3_RHOML</name>
<keyword evidence="2" id="KW-1185">Reference proteome</keyword>
<dbReference type="EMBL" id="CM046395">
    <property type="protein sequence ID" value="KAI8542746.1"/>
    <property type="molecule type" value="Genomic_DNA"/>
</dbReference>
<dbReference type="Proteomes" id="UP001062846">
    <property type="component" value="Chromosome 8"/>
</dbReference>
<protein>
    <submittedName>
        <fullName evidence="1">Uncharacterized protein</fullName>
    </submittedName>
</protein>
<proteinExistence type="predicted"/>
<evidence type="ECO:0000313" key="1">
    <source>
        <dbReference type="EMBL" id="KAI8542746.1"/>
    </source>
</evidence>
<comment type="caution">
    <text evidence="1">The sequence shown here is derived from an EMBL/GenBank/DDBJ whole genome shotgun (WGS) entry which is preliminary data.</text>
</comment>
<accession>A0ACC0MPQ3</accession>
<organism evidence="1 2">
    <name type="scientific">Rhododendron molle</name>
    <name type="common">Chinese azalea</name>
    <name type="synonym">Azalea mollis</name>
    <dbReference type="NCBI Taxonomy" id="49168"/>
    <lineage>
        <taxon>Eukaryota</taxon>
        <taxon>Viridiplantae</taxon>
        <taxon>Streptophyta</taxon>
        <taxon>Embryophyta</taxon>
        <taxon>Tracheophyta</taxon>
        <taxon>Spermatophyta</taxon>
        <taxon>Magnoliopsida</taxon>
        <taxon>eudicotyledons</taxon>
        <taxon>Gunneridae</taxon>
        <taxon>Pentapetalae</taxon>
        <taxon>asterids</taxon>
        <taxon>Ericales</taxon>
        <taxon>Ericaceae</taxon>
        <taxon>Ericoideae</taxon>
        <taxon>Rhodoreae</taxon>
        <taxon>Rhododendron</taxon>
    </lineage>
</organism>